<feature type="domain" description="Aspartate/glutamate/uridylate kinase" evidence="11">
    <location>
        <begin position="5"/>
        <end position="215"/>
    </location>
</feature>
<dbReference type="InterPro" id="IPR001048">
    <property type="entry name" value="Asp/Glu/Uridylate_kinase"/>
</dbReference>
<gene>
    <name evidence="12" type="ORF">A3B24_02725</name>
</gene>
<keyword evidence="5" id="KW-0808">Transferase</keyword>
<keyword evidence="8" id="KW-0067">ATP-binding</keyword>
<dbReference type="EMBL" id="MHUG01000022">
    <property type="protein sequence ID" value="OHA72798.1"/>
    <property type="molecule type" value="Genomic_DNA"/>
</dbReference>
<evidence type="ECO:0000256" key="2">
    <source>
        <dbReference type="ARBA" id="ARBA00007614"/>
    </source>
</evidence>
<dbReference type="InterPro" id="IPR036393">
    <property type="entry name" value="AceGlu_kinase-like_sf"/>
</dbReference>
<dbReference type="NCBIfam" id="TIGR02076">
    <property type="entry name" value="pyrH_arch"/>
    <property type="match status" value="1"/>
</dbReference>
<name>A0A1G2RJV0_9BACT</name>
<evidence type="ECO:0000256" key="10">
    <source>
        <dbReference type="ARBA" id="ARBA00032092"/>
    </source>
</evidence>
<proteinExistence type="inferred from homology"/>
<evidence type="ECO:0000256" key="4">
    <source>
        <dbReference type="ARBA" id="ARBA00022490"/>
    </source>
</evidence>
<dbReference type="SUPFAM" id="SSF53633">
    <property type="entry name" value="Carbamate kinase-like"/>
    <property type="match status" value="1"/>
</dbReference>
<dbReference type="InterPro" id="IPR011818">
    <property type="entry name" value="Uridylate_kinase_arch/spir"/>
</dbReference>
<dbReference type="Gene3D" id="3.40.1160.10">
    <property type="entry name" value="Acetylglutamate kinase-like"/>
    <property type="match status" value="1"/>
</dbReference>
<evidence type="ECO:0000313" key="12">
    <source>
        <dbReference type="EMBL" id="OHA72798.1"/>
    </source>
</evidence>
<evidence type="ECO:0000256" key="9">
    <source>
        <dbReference type="ARBA" id="ARBA00022975"/>
    </source>
</evidence>
<dbReference type="EC" id="2.7.4.22" evidence="3"/>
<organism evidence="12 13">
    <name type="scientific">Candidatus Wildermuthbacteria bacterium RIFCSPLOWO2_01_FULL_48_16</name>
    <dbReference type="NCBI Taxonomy" id="1802461"/>
    <lineage>
        <taxon>Bacteria</taxon>
        <taxon>Candidatus Wildermuthiibacteriota</taxon>
    </lineage>
</organism>
<dbReference type="STRING" id="1802461.A3B24_02725"/>
<evidence type="ECO:0000256" key="5">
    <source>
        <dbReference type="ARBA" id="ARBA00022679"/>
    </source>
</evidence>
<keyword evidence="7" id="KW-0418">Kinase</keyword>
<reference evidence="12 13" key="1">
    <citation type="journal article" date="2016" name="Nat. Commun.">
        <title>Thousands of microbial genomes shed light on interconnected biogeochemical processes in an aquifer system.</title>
        <authorList>
            <person name="Anantharaman K."/>
            <person name="Brown C.T."/>
            <person name="Hug L.A."/>
            <person name="Sharon I."/>
            <person name="Castelle C.J."/>
            <person name="Probst A.J."/>
            <person name="Thomas B.C."/>
            <person name="Singh A."/>
            <person name="Wilkins M.J."/>
            <person name="Karaoz U."/>
            <person name="Brodie E.L."/>
            <person name="Williams K.H."/>
            <person name="Hubbard S.S."/>
            <person name="Banfield J.F."/>
        </authorList>
    </citation>
    <scope>NUCLEOTIDE SEQUENCE [LARGE SCALE GENOMIC DNA]</scope>
</reference>
<evidence type="ECO:0000256" key="7">
    <source>
        <dbReference type="ARBA" id="ARBA00022777"/>
    </source>
</evidence>
<comment type="similarity">
    <text evidence="2">Belongs to the UMP kinase family.</text>
</comment>
<evidence type="ECO:0000256" key="1">
    <source>
        <dbReference type="ARBA" id="ARBA00004791"/>
    </source>
</evidence>
<dbReference type="PANTHER" id="PTHR42833:SF4">
    <property type="entry name" value="URIDYLATE KINASE PUMPKIN, CHLOROPLASTIC"/>
    <property type="match status" value="1"/>
</dbReference>
<keyword evidence="4" id="KW-0963">Cytoplasm</keyword>
<sequence>MKQRYIVIHLGGSLVVPHISDDGGMDVPFLKKFRAFLAKELKSGKRFIIIIGGGKTARAYQKVASKVVSIRDWDLDWLGIHATRLNAHFLRTIFEKEAYPVVIDHDPNEEEVAVLKASNKKLFFASGWRPGWSTDYISVRLAEKFGAKDVIIAKDTPFVYTKDPRTNGDAKPIRTISWRDYKKIIPQKWSPGLSTPVDPVATRLAESLRIQAKILQGTNLSNFKKAIDGKPFVGTLIA</sequence>
<comment type="caution">
    <text evidence="12">The sequence shown here is derived from an EMBL/GenBank/DDBJ whole genome shotgun (WGS) entry which is preliminary data.</text>
</comment>
<comment type="pathway">
    <text evidence="1">Pyrimidine metabolism; CTP biosynthesis via de novo pathway; UDP from UMP (UMPK route): step 1/1.</text>
</comment>
<accession>A0A1G2RJV0</accession>
<evidence type="ECO:0000259" key="11">
    <source>
        <dbReference type="Pfam" id="PF00696"/>
    </source>
</evidence>
<dbReference type="PANTHER" id="PTHR42833">
    <property type="entry name" value="URIDYLATE KINASE"/>
    <property type="match status" value="1"/>
</dbReference>
<dbReference type="AlphaFoldDB" id="A0A1G2RJV0"/>
<protein>
    <recommendedName>
        <fullName evidence="3">UMP kinase</fullName>
        <ecNumber evidence="3">2.7.4.22</ecNumber>
    </recommendedName>
    <alternativeName>
        <fullName evidence="10">Uridine monophosphate kinase</fullName>
    </alternativeName>
</protein>
<keyword evidence="9" id="KW-0665">Pyrimidine biosynthesis</keyword>
<evidence type="ECO:0000256" key="8">
    <source>
        <dbReference type="ARBA" id="ARBA00022840"/>
    </source>
</evidence>
<dbReference type="GO" id="GO:0033862">
    <property type="term" value="F:UMP kinase activity"/>
    <property type="evidence" value="ECO:0007669"/>
    <property type="project" value="UniProtKB-EC"/>
</dbReference>
<dbReference type="GO" id="GO:0005524">
    <property type="term" value="F:ATP binding"/>
    <property type="evidence" value="ECO:0007669"/>
    <property type="project" value="UniProtKB-KW"/>
</dbReference>
<evidence type="ECO:0000256" key="3">
    <source>
        <dbReference type="ARBA" id="ARBA00012899"/>
    </source>
</evidence>
<evidence type="ECO:0000313" key="13">
    <source>
        <dbReference type="Proteomes" id="UP000176917"/>
    </source>
</evidence>
<keyword evidence="6" id="KW-0547">Nucleotide-binding</keyword>
<dbReference type="Proteomes" id="UP000176917">
    <property type="component" value="Unassembled WGS sequence"/>
</dbReference>
<dbReference type="Pfam" id="PF00696">
    <property type="entry name" value="AA_kinase"/>
    <property type="match status" value="1"/>
</dbReference>
<evidence type="ECO:0000256" key="6">
    <source>
        <dbReference type="ARBA" id="ARBA00022741"/>
    </source>
</evidence>
<dbReference type="GO" id="GO:0006225">
    <property type="term" value="P:UDP biosynthetic process"/>
    <property type="evidence" value="ECO:0007669"/>
    <property type="project" value="TreeGrafter"/>
</dbReference>